<evidence type="ECO:0000256" key="2">
    <source>
        <dbReference type="SAM" id="MobiDB-lite"/>
    </source>
</evidence>
<dbReference type="Proteomes" id="UP000030747">
    <property type="component" value="Unassembled WGS sequence"/>
</dbReference>
<dbReference type="RefSeq" id="XP_013235726.1">
    <property type="nucleotide sequence ID" value="XM_013380272.1"/>
</dbReference>
<dbReference type="OrthoDB" id="347854at2759"/>
<feature type="compositionally biased region" description="Low complexity" evidence="2">
    <location>
        <begin position="220"/>
        <end position="236"/>
    </location>
</feature>
<feature type="non-terminal residue" evidence="4">
    <location>
        <position position="1337"/>
    </location>
</feature>
<dbReference type="PANTHER" id="PTHR46007:SF8">
    <property type="entry name" value="C2H2-TYPE DOMAIN-CONTAINING PROTEIN"/>
    <property type="match status" value="1"/>
</dbReference>
<dbReference type="GO" id="GO:0016592">
    <property type="term" value="C:mediator complex"/>
    <property type="evidence" value="ECO:0007669"/>
    <property type="project" value="TreeGrafter"/>
</dbReference>
<dbReference type="GeneID" id="25250071"/>
<feature type="region of interest" description="Disordered" evidence="2">
    <location>
        <begin position="220"/>
        <end position="239"/>
    </location>
</feature>
<name>U6L8W7_EIMTE</name>
<accession>U6L8W7</accession>
<evidence type="ECO:0000256" key="1">
    <source>
        <dbReference type="SAM" id="Coils"/>
    </source>
</evidence>
<feature type="signal peptide" evidence="3">
    <location>
        <begin position="1"/>
        <end position="33"/>
    </location>
</feature>
<gene>
    <name evidence="4" type="ORF">ETH_00004315</name>
</gene>
<evidence type="ECO:0000313" key="5">
    <source>
        <dbReference type="Proteomes" id="UP000030747"/>
    </source>
</evidence>
<evidence type="ECO:0008006" key="6">
    <source>
        <dbReference type="Google" id="ProtNLM"/>
    </source>
</evidence>
<dbReference type="GO" id="GO:0003713">
    <property type="term" value="F:transcription coactivator activity"/>
    <property type="evidence" value="ECO:0007669"/>
    <property type="project" value="TreeGrafter"/>
</dbReference>
<sequence length="1337" mass="142413">MEAAHSAFAALHMRRHSLLLWLDVPCGLAAAEAAVFGAAAAAQVDVAGEMSLESLDDCVSASRCCRLLQQLLPVAAADTKLVALGAPSWLSGPPPNISGCAAPVLLQQLQQRAAAVKEEVLQQLRGGHAALAAAAAAAAGDSNHVAVPVKFDRAWEEAHCWVVAVQQLQLQLQQQQQQDPWLVREGVLNAEEWQEAQKAALSLPPFVLFAALLAASRQQHQQQHQQQQQQQQKQQQTASPGLLELTTAETAQGLETVLGLPRHLSVAAALLLDIRGEGLISYTDFRRLPSYLHAAASTAAAAAAGCAAAADAAVGGRGSACAAPWWLEALLQGPRQAAAAAAAAAALRSDVLLLLAATRRQGPLQRALLGLAAPEQIPLAAAETHKVLLRLGMRPEAARGLQLLLQAAGMSSKCRNSSSSSSSFPSLSMVQQWLHAAQQLAPLVLQDVFCCLFASQPFSSATTAGSVSDGSWGAWEGSRVAALIEAAGLSSLAASASSSPSHCSSSSSSNDSDDQVALLDPCRIRSSYRAFQQQQHELLLLLLRSLRTANLSIEAFCCKRLLRTQQQQQQRAAAAAQTPEAAAASLLCRIKYHTIPSAAAAALPAAADVSRWVFVEECSLLLLPALGSNSNGAAVAAVASALHLLFDAADPKARGSVSAAALQQLLQDAELLQLQRDSRALVALRRLEAQHSPQQQQQQQQDLTVSSGVFELAELLNESLAAKAERQQQQQQQQQRLSAAALRFHPALQRLREKMLTSSWTFADLCTHLGCSASAARSLTCSSSSSSSSRKGLSLYRTAFRRSAAVRAALVSSTAADDLFDRLAVPEEAEPRAAAARAASSSSKKQQQLQEQQERFSLPLLHVEDLLAALASQKQFWGVCSSAACRVIFLLLRQRLASIQQQQQQQEQQQRQQEGAPRTEAELLADLLVATEHASRNLPHYQQQQAAAEAAAAAAAATAAEGQALVSRLVLQQTAADIAEGLLIAADLDALADWCGKDQGLPEGVCDASMVFRAMEDAASRTSSKQQQLLQCLASEALAAAAAAQGRGFQQGARALTVGEVAAALEARGHRVFSSEFLLLLTSLLPPQQQEQQRLLFDLQQGLLYVEPLQAALQGQLSPGETAASSSSSSSNQGSSLGAATKPCAELLLQLLLLRMRAAAALHSLDAVQLFAAVCSSNTDSPTAADWHAALRASLVESGGSSCCCFCCSKSCSNNNKDCHCVESTVARLLLLVQTPQDLGELLLLQLPLLQQQLPALFLGPGSEQQHQLLQQLQQLSQQQQLQKMQQLQQQTWGRVTAREFKEFFSRGGIGAAAELWLLLLQQQQQQREEERADEQE</sequence>
<dbReference type="InterPro" id="IPR051647">
    <property type="entry name" value="Mediator_comp_sub12"/>
</dbReference>
<dbReference type="EMBL" id="HG677924">
    <property type="protein sequence ID" value="CDJ44979.1"/>
    <property type="molecule type" value="Genomic_DNA"/>
</dbReference>
<reference evidence="4" key="2">
    <citation type="submission" date="2013-10" db="EMBL/GenBank/DDBJ databases">
        <authorList>
            <person name="Aslett M."/>
        </authorList>
    </citation>
    <scope>NUCLEOTIDE SEQUENCE [LARGE SCALE GENOMIC DNA]</scope>
    <source>
        <strain evidence="4">Houghton</strain>
    </source>
</reference>
<keyword evidence="5" id="KW-1185">Reference proteome</keyword>
<keyword evidence="3" id="KW-0732">Signal</keyword>
<evidence type="ECO:0000313" key="4">
    <source>
        <dbReference type="EMBL" id="CDJ44979.1"/>
    </source>
</evidence>
<proteinExistence type="predicted"/>
<organism evidence="4 5">
    <name type="scientific">Eimeria tenella</name>
    <name type="common">Coccidian parasite</name>
    <dbReference type="NCBI Taxonomy" id="5802"/>
    <lineage>
        <taxon>Eukaryota</taxon>
        <taxon>Sar</taxon>
        <taxon>Alveolata</taxon>
        <taxon>Apicomplexa</taxon>
        <taxon>Conoidasida</taxon>
        <taxon>Coccidia</taxon>
        <taxon>Eucoccidiorida</taxon>
        <taxon>Eimeriorina</taxon>
        <taxon>Eimeriidae</taxon>
        <taxon>Eimeria</taxon>
    </lineage>
</organism>
<dbReference type="PANTHER" id="PTHR46007">
    <property type="entry name" value="MEDIATOR OF RNA POLYMERASE II TRANSCRIPTION SUBUNIT 12"/>
    <property type="match status" value="1"/>
</dbReference>
<feature type="chain" id="PRO_5004674197" description="EF-hand domain-containing protein" evidence="3">
    <location>
        <begin position="34"/>
        <end position="1337"/>
    </location>
</feature>
<feature type="coiled-coil region" evidence="1">
    <location>
        <begin position="710"/>
        <end position="737"/>
    </location>
</feature>
<reference evidence="4" key="1">
    <citation type="submission" date="2013-10" db="EMBL/GenBank/DDBJ databases">
        <title>Genomic analysis of the causative agents of coccidiosis in chickens.</title>
        <authorList>
            <person name="Reid A.J."/>
            <person name="Blake D."/>
            <person name="Billington K."/>
            <person name="Browne H."/>
            <person name="Dunn M."/>
            <person name="Hung S."/>
            <person name="Kawahara F."/>
            <person name="Miranda-Saavedra D."/>
            <person name="Mourier T."/>
            <person name="Nagra H."/>
            <person name="Otto T.D."/>
            <person name="Rawlings N."/>
            <person name="Sanchez A."/>
            <person name="Sanders M."/>
            <person name="Subramaniam C."/>
            <person name="Tay Y."/>
            <person name="Dear P."/>
            <person name="Doerig C."/>
            <person name="Gruber A."/>
            <person name="Parkinson J."/>
            <person name="Shirley M."/>
            <person name="Wan K.L."/>
            <person name="Berriman M."/>
            <person name="Tomley F."/>
            <person name="Pain A."/>
        </authorList>
    </citation>
    <scope>NUCLEOTIDE SEQUENCE [LARGE SCALE GENOMIC DNA]</scope>
    <source>
        <strain evidence="4">Houghton</strain>
    </source>
</reference>
<dbReference type="VEuPathDB" id="ToxoDB:ETH2_0310500"/>
<keyword evidence="1" id="KW-0175">Coiled coil</keyword>
<dbReference type="VEuPathDB" id="ToxoDB:ETH_00004315"/>
<dbReference type="GO" id="GO:0045944">
    <property type="term" value="P:positive regulation of transcription by RNA polymerase II"/>
    <property type="evidence" value="ECO:0007669"/>
    <property type="project" value="TreeGrafter"/>
</dbReference>
<protein>
    <recommendedName>
        <fullName evidence="6">EF-hand domain-containing protein</fullName>
    </recommendedName>
</protein>
<evidence type="ECO:0000256" key="3">
    <source>
        <dbReference type="SAM" id="SignalP"/>
    </source>
</evidence>